<evidence type="ECO:0000313" key="11">
    <source>
        <dbReference type="EMBL" id="GGO70749.1"/>
    </source>
</evidence>
<evidence type="ECO:0000259" key="10">
    <source>
        <dbReference type="Pfam" id="PF00720"/>
    </source>
</evidence>
<dbReference type="GO" id="GO:0004867">
    <property type="term" value="F:serine-type endopeptidase inhibitor activity"/>
    <property type="evidence" value="ECO:0007669"/>
    <property type="project" value="UniProtKB-KW"/>
</dbReference>
<feature type="domain" description="Subtilisin inhibitor" evidence="10">
    <location>
        <begin position="40"/>
        <end position="122"/>
    </location>
</feature>
<comment type="caution">
    <text evidence="11">The sequence shown here is derived from an EMBL/GenBank/DDBJ whole genome shotgun (WGS) entry which is preliminary data.</text>
</comment>
<dbReference type="Proteomes" id="UP000646523">
    <property type="component" value="Unassembled WGS sequence"/>
</dbReference>
<evidence type="ECO:0000256" key="7">
    <source>
        <dbReference type="ARBA" id="ARBA00023157"/>
    </source>
</evidence>
<name>A0A918DKD6_9ACTN</name>
<protein>
    <submittedName>
        <fullName evidence="11">Subtilase-type protease inhibitor</fullName>
    </submittedName>
</protein>
<gene>
    <name evidence="11" type="primary">sti1</name>
    <name evidence="11" type="ORF">GCM10012289_34870</name>
</gene>
<dbReference type="EMBL" id="BMNH01000009">
    <property type="protein sequence ID" value="GGO70749.1"/>
    <property type="molecule type" value="Genomic_DNA"/>
</dbReference>
<reference evidence="11" key="1">
    <citation type="journal article" date="2014" name="Int. J. Syst. Evol. Microbiol.">
        <title>Complete genome sequence of Corynebacterium casei LMG S-19264T (=DSM 44701T), isolated from a smear-ripened cheese.</title>
        <authorList>
            <consortium name="US DOE Joint Genome Institute (JGI-PGF)"/>
            <person name="Walter F."/>
            <person name="Albersmeier A."/>
            <person name="Kalinowski J."/>
            <person name="Ruckert C."/>
        </authorList>
    </citation>
    <scope>NUCLEOTIDE SEQUENCE</scope>
    <source>
        <strain evidence="11">CGMCC 4.7368</strain>
    </source>
</reference>
<dbReference type="AlphaFoldDB" id="A0A918DKD6"/>
<evidence type="ECO:0000256" key="2">
    <source>
        <dbReference type="ARBA" id="ARBA00010472"/>
    </source>
</evidence>
<dbReference type="Gene3D" id="3.30.350.10">
    <property type="entry name" value="Subtilisin inhibitor-like"/>
    <property type="match status" value="1"/>
</dbReference>
<keyword evidence="4" id="KW-0964">Secreted</keyword>
<comment type="similarity">
    <text evidence="2 8">Belongs to the protease inhibitor I16 (SSI) family.</text>
</comment>
<feature type="signal peptide" evidence="9">
    <location>
        <begin position="1"/>
        <end position="28"/>
    </location>
</feature>
<reference evidence="11" key="2">
    <citation type="submission" date="2020-09" db="EMBL/GenBank/DDBJ databases">
        <authorList>
            <person name="Sun Q."/>
            <person name="Zhou Y."/>
        </authorList>
    </citation>
    <scope>NUCLEOTIDE SEQUENCE</scope>
    <source>
        <strain evidence="11">CGMCC 4.7368</strain>
    </source>
</reference>
<keyword evidence="12" id="KW-1185">Reference proteome</keyword>
<evidence type="ECO:0000256" key="8">
    <source>
        <dbReference type="RuleBase" id="RU003471"/>
    </source>
</evidence>
<feature type="chain" id="PRO_5039181819" evidence="9">
    <location>
        <begin position="29"/>
        <end position="139"/>
    </location>
</feature>
<dbReference type="PRINTS" id="PR00294">
    <property type="entry name" value="SSBTLNINHBTR"/>
</dbReference>
<dbReference type="Pfam" id="PF00720">
    <property type="entry name" value="SSI"/>
    <property type="match status" value="1"/>
</dbReference>
<evidence type="ECO:0000256" key="1">
    <source>
        <dbReference type="ARBA" id="ARBA00004613"/>
    </source>
</evidence>
<dbReference type="SUPFAM" id="SSF55399">
    <property type="entry name" value="Subtilisin inhibitor"/>
    <property type="match status" value="1"/>
</dbReference>
<sequence length="139" mass="14363">MHIVNRLLLTAAISIPALGAAGAASALASTPVSAGHHARSVLTITVTDSSGKSKAYRLTCDRDGGNHPNATAACDALRSVNGQISKLSRPDAICTREYSPTKVSVKGTWRGANVSFSGSYPNSCLARAAVGAVYPERPR</sequence>
<evidence type="ECO:0000313" key="12">
    <source>
        <dbReference type="Proteomes" id="UP000646523"/>
    </source>
</evidence>
<comment type="subunit">
    <text evidence="3">Homodimer.</text>
</comment>
<keyword evidence="6 8" id="KW-0722">Serine protease inhibitor</keyword>
<dbReference type="GO" id="GO:0005576">
    <property type="term" value="C:extracellular region"/>
    <property type="evidence" value="ECO:0007669"/>
    <property type="project" value="UniProtKB-SubCell"/>
</dbReference>
<comment type="subcellular location">
    <subcellularLocation>
        <location evidence="1">Secreted</location>
    </subcellularLocation>
</comment>
<accession>A0A918DKD6</accession>
<keyword evidence="9" id="KW-0732">Signal</keyword>
<dbReference type="InterPro" id="IPR000691">
    <property type="entry name" value="Prot_inh_I16_SSI"/>
</dbReference>
<dbReference type="InterPro" id="IPR036819">
    <property type="entry name" value="Subtilisin_inhibitor-like_sf"/>
</dbReference>
<organism evidence="11 12">
    <name type="scientific">Nonomuraea cavernae</name>
    <dbReference type="NCBI Taxonomy" id="2045107"/>
    <lineage>
        <taxon>Bacteria</taxon>
        <taxon>Bacillati</taxon>
        <taxon>Actinomycetota</taxon>
        <taxon>Actinomycetes</taxon>
        <taxon>Streptosporangiales</taxon>
        <taxon>Streptosporangiaceae</taxon>
        <taxon>Nonomuraea</taxon>
    </lineage>
</organism>
<keyword evidence="5 8" id="KW-0646">Protease inhibitor</keyword>
<evidence type="ECO:0000256" key="4">
    <source>
        <dbReference type="ARBA" id="ARBA00022525"/>
    </source>
</evidence>
<keyword evidence="7" id="KW-1015">Disulfide bond</keyword>
<dbReference type="InterPro" id="IPR023549">
    <property type="entry name" value="Subtilisin_inhibitor"/>
</dbReference>
<evidence type="ECO:0000256" key="9">
    <source>
        <dbReference type="SAM" id="SignalP"/>
    </source>
</evidence>
<proteinExistence type="inferred from homology"/>
<evidence type="ECO:0000256" key="3">
    <source>
        <dbReference type="ARBA" id="ARBA00011738"/>
    </source>
</evidence>
<evidence type="ECO:0000256" key="6">
    <source>
        <dbReference type="ARBA" id="ARBA00022900"/>
    </source>
</evidence>
<evidence type="ECO:0000256" key="5">
    <source>
        <dbReference type="ARBA" id="ARBA00022690"/>
    </source>
</evidence>